<feature type="transmembrane region" description="Helical" evidence="9">
    <location>
        <begin position="140"/>
        <end position="161"/>
    </location>
</feature>
<dbReference type="Pfam" id="PF01988">
    <property type="entry name" value="VIT1"/>
    <property type="match status" value="1"/>
</dbReference>
<keyword evidence="4 9" id="KW-0926">Vacuole</keyword>
<keyword evidence="6 9" id="KW-1133">Transmembrane helix</keyword>
<keyword evidence="3" id="KW-0410">Iron transport</keyword>
<dbReference type="GO" id="GO:0005381">
    <property type="term" value="F:iron ion transmembrane transporter activity"/>
    <property type="evidence" value="ECO:0000318"/>
    <property type="project" value="GO_Central"/>
</dbReference>
<comment type="subcellular location">
    <subcellularLocation>
        <location evidence="1 9">Vacuole membrane</location>
        <topology evidence="1 9">Multi-pass membrane protein</topology>
    </subcellularLocation>
</comment>
<evidence type="ECO:0000256" key="9">
    <source>
        <dbReference type="RuleBase" id="RU369115"/>
    </source>
</evidence>
<evidence type="ECO:0000256" key="7">
    <source>
        <dbReference type="ARBA" id="ARBA00023136"/>
    </source>
</evidence>
<evidence type="ECO:0000313" key="11">
    <source>
        <dbReference type="Proteomes" id="UP000036987"/>
    </source>
</evidence>
<evidence type="ECO:0000256" key="3">
    <source>
        <dbReference type="ARBA" id="ARBA00022496"/>
    </source>
</evidence>
<dbReference type="EMBL" id="LFYR01000864">
    <property type="protein sequence ID" value="KMZ68015.1"/>
    <property type="molecule type" value="Genomic_DNA"/>
</dbReference>
<sequence length="190" mass="20017">MDAVELAPEPADLERNDLQPDVDYANRANWLRATVVGANDGLVTVASFMIGFGDVNQTAKAMVVVSGFVCLIAGACNAAIVEYVSFWTQHDIQMALINREGEENFPNPTQAAGASALSFLLAGLLPLLSGGFVNTGKIRVLVVCVVTILGFGVIVGFLGASSVHYKSAVMLFVGGVIKLGVAFYTEGILY</sequence>
<evidence type="ECO:0000256" key="4">
    <source>
        <dbReference type="ARBA" id="ARBA00022554"/>
    </source>
</evidence>
<feature type="transmembrane region" description="Helical" evidence="9">
    <location>
        <begin position="30"/>
        <end position="52"/>
    </location>
</feature>
<dbReference type="Proteomes" id="UP000036987">
    <property type="component" value="Unassembled WGS sequence"/>
</dbReference>
<name>A0A0K9PIE5_ZOSMR</name>
<comment type="caution">
    <text evidence="10">The sequence shown here is derived from an EMBL/GenBank/DDBJ whole genome shotgun (WGS) entry which is preliminary data.</text>
</comment>
<evidence type="ECO:0000256" key="6">
    <source>
        <dbReference type="ARBA" id="ARBA00022989"/>
    </source>
</evidence>
<dbReference type="AlphaFoldDB" id="A0A0K9PIE5"/>
<comment type="catalytic activity">
    <reaction evidence="8">
        <text>Fe(2+)(in) = Fe(2+)(out)</text>
        <dbReference type="Rhea" id="RHEA:28486"/>
        <dbReference type="ChEBI" id="CHEBI:29033"/>
    </reaction>
    <physiologicalReaction direction="left-to-right" evidence="8">
        <dbReference type="Rhea" id="RHEA:28487"/>
    </physiologicalReaction>
</comment>
<dbReference type="GO" id="GO:0030026">
    <property type="term" value="P:intracellular manganese ion homeostasis"/>
    <property type="evidence" value="ECO:0000318"/>
    <property type="project" value="GO_Central"/>
</dbReference>
<reference evidence="11" key="1">
    <citation type="journal article" date="2016" name="Nature">
        <title>The genome of the seagrass Zostera marina reveals angiosperm adaptation to the sea.</title>
        <authorList>
            <person name="Olsen J.L."/>
            <person name="Rouze P."/>
            <person name="Verhelst B."/>
            <person name="Lin Y.-C."/>
            <person name="Bayer T."/>
            <person name="Collen J."/>
            <person name="Dattolo E."/>
            <person name="De Paoli E."/>
            <person name="Dittami S."/>
            <person name="Maumus F."/>
            <person name="Michel G."/>
            <person name="Kersting A."/>
            <person name="Lauritano C."/>
            <person name="Lohaus R."/>
            <person name="Toepel M."/>
            <person name="Tonon T."/>
            <person name="Vanneste K."/>
            <person name="Amirebrahimi M."/>
            <person name="Brakel J."/>
            <person name="Bostroem C."/>
            <person name="Chovatia M."/>
            <person name="Grimwood J."/>
            <person name="Jenkins J.W."/>
            <person name="Jueterbock A."/>
            <person name="Mraz A."/>
            <person name="Stam W.T."/>
            <person name="Tice H."/>
            <person name="Bornberg-Bauer E."/>
            <person name="Green P.J."/>
            <person name="Pearson G.A."/>
            <person name="Procaccini G."/>
            <person name="Duarte C.M."/>
            <person name="Schmutz J."/>
            <person name="Reusch T.B.H."/>
            <person name="Van de Peer Y."/>
        </authorList>
    </citation>
    <scope>NUCLEOTIDE SEQUENCE [LARGE SCALE GENOMIC DNA]</scope>
    <source>
        <strain evidence="11">cv. Finnish</strain>
    </source>
</reference>
<evidence type="ECO:0000256" key="2">
    <source>
        <dbReference type="ARBA" id="ARBA00007049"/>
    </source>
</evidence>
<proteinExistence type="inferred from homology"/>
<dbReference type="OMA" id="MAIDEFM"/>
<keyword evidence="7 9" id="KW-0472">Membrane</keyword>
<evidence type="ECO:0000256" key="1">
    <source>
        <dbReference type="ARBA" id="ARBA00004128"/>
    </source>
</evidence>
<evidence type="ECO:0000256" key="5">
    <source>
        <dbReference type="ARBA" id="ARBA00022692"/>
    </source>
</evidence>
<dbReference type="PANTHER" id="PTHR31851">
    <property type="entry name" value="FE(2+)/MN(2+) TRANSPORTER PCL1"/>
    <property type="match status" value="1"/>
</dbReference>
<dbReference type="GO" id="GO:0005384">
    <property type="term" value="F:manganese ion transmembrane transporter activity"/>
    <property type="evidence" value="ECO:0000318"/>
    <property type="project" value="GO_Central"/>
</dbReference>
<feature type="transmembrane region" description="Helical" evidence="9">
    <location>
        <begin position="167"/>
        <end position="185"/>
    </location>
</feature>
<dbReference type="InterPro" id="IPR008217">
    <property type="entry name" value="Ccc1_fam"/>
</dbReference>
<dbReference type="GO" id="GO:0005774">
    <property type="term" value="C:vacuolar membrane"/>
    <property type="evidence" value="ECO:0007669"/>
    <property type="project" value="UniProtKB-SubCell"/>
</dbReference>
<accession>A0A0K9PIE5</accession>
<comment type="function">
    <text evidence="9">Vacuolar Fe(2+) uptake transporter.</text>
</comment>
<feature type="transmembrane region" description="Helical" evidence="9">
    <location>
        <begin position="108"/>
        <end position="128"/>
    </location>
</feature>
<organism evidence="10 11">
    <name type="scientific">Zostera marina</name>
    <name type="common">Eelgrass</name>
    <dbReference type="NCBI Taxonomy" id="29655"/>
    <lineage>
        <taxon>Eukaryota</taxon>
        <taxon>Viridiplantae</taxon>
        <taxon>Streptophyta</taxon>
        <taxon>Embryophyta</taxon>
        <taxon>Tracheophyta</taxon>
        <taxon>Spermatophyta</taxon>
        <taxon>Magnoliopsida</taxon>
        <taxon>Liliopsida</taxon>
        <taxon>Zosteraceae</taxon>
        <taxon>Zostera</taxon>
    </lineage>
</organism>
<comment type="similarity">
    <text evidence="2 9">Belongs to the CCC1 family.</text>
</comment>
<gene>
    <name evidence="10" type="ORF">ZOSMA_24G00360</name>
</gene>
<evidence type="ECO:0000256" key="8">
    <source>
        <dbReference type="ARBA" id="ARBA00044464"/>
    </source>
</evidence>
<evidence type="ECO:0000313" key="10">
    <source>
        <dbReference type="EMBL" id="KMZ68015.1"/>
    </source>
</evidence>
<keyword evidence="3" id="KW-0408">Iron</keyword>
<dbReference type="GO" id="GO:0140315">
    <property type="term" value="F:iron ion sequestering activity"/>
    <property type="evidence" value="ECO:0007669"/>
    <property type="project" value="UniProtKB-UniRule"/>
</dbReference>
<feature type="transmembrane region" description="Helical" evidence="9">
    <location>
        <begin position="64"/>
        <end position="88"/>
    </location>
</feature>
<protein>
    <recommendedName>
        <fullName evidence="9">Vacuolar iron transporter</fullName>
    </recommendedName>
</protein>
<dbReference type="OrthoDB" id="73465at2759"/>
<dbReference type="GO" id="GO:0016020">
    <property type="term" value="C:membrane"/>
    <property type="evidence" value="ECO:0000318"/>
    <property type="project" value="GO_Central"/>
</dbReference>
<keyword evidence="9" id="KW-0813">Transport</keyword>
<keyword evidence="5 9" id="KW-0812">Transmembrane</keyword>
<dbReference type="STRING" id="29655.A0A0K9PIE5"/>
<keyword evidence="9" id="KW-0406">Ion transport</keyword>
<keyword evidence="11" id="KW-1185">Reference proteome</keyword>